<evidence type="ECO:0000256" key="5">
    <source>
        <dbReference type="HAMAP-Rule" id="MF_00050"/>
    </source>
</evidence>
<accession>A0A1F6VI36</accession>
<dbReference type="Gene3D" id="1.10.8.10">
    <property type="entry name" value="DNA helicase RuvA subunit, C-terminal domain"/>
    <property type="match status" value="1"/>
</dbReference>
<proteinExistence type="inferred from homology"/>
<comment type="caution">
    <text evidence="7">The sequence shown here is derived from an EMBL/GenBank/DDBJ whole genome shotgun (WGS) entry which is preliminary data.</text>
</comment>
<protein>
    <recommendedName>
        <fullName evidence="2 5">Elongation factor Ts</fullName>
        <shortName evidence="5">EF-Ts</shortName>
    </recommendedName>
</protein>
<organism evidence="7 8">
    <name type="scientific">Candidatus Nomurabacteria bacterium RIFCSPHIGHO2_01_FULL_42_16</name>
    <dbReference type="NCBI Taxonomy" id="1801743"/>
    <lineage>
        <taxon>Bacteria</taxon>
        <taxon>Candidatus Nomuraibacteriota</taxon>
    </lineage>
</organism>
<comment type="subcellular location">
    <subcellularLocation>
        <location evidence="5">Cytoplasm</location>
    </subcellularLocation>
</comment>
<evidence type="ECO:0000259" key="6">
    <source>
        <dbReference type="Pfam" id="PF00889"/>
    </source>
</evidence>
<dbReference type="Gene3D" id="3.30.479.20">
    <property type="entry name" value="Elongation factor Ts, dimerisation domain"/>
    <property type="match status" value="2"/>
</dbReference>
<gene>
    <name evidence="5" type="primary">tsf</name>
    <name evidence="7" type="ORF">A2824_00930</name>
</gene>
<dbReference type="SUPFAM" id="SSF54713">
    <property type="entry name" value="Elongation factor Ts (EF-Ts), dimerisation domain"/>
    <property type="match status" value="1"/>
</dbReference>
<dbReference type="Proteomes" id="UP000178059">
    <property type="component" value="Unassembled WGS sequence"/>
</dbReference>
<comment type="similarity">
    <text evidence="1 5">Belongs to the EF-Ts family.</text>
</comment>
<keyword evidence="4 5" id="KW-0648">Protein biosynthesis</keyword>
<evidence type="ECO:0000256" key="3">
    <source>
        <dbReference type="ARBA" id="ARBA00022768"/>
    </source>
</evidence>
<dbReference type="PANTHER" id="PTHR11741:SF0">
    <property type="entry name" value="ELONGATION FACTOR TS, MITOCHONDRIAL"/>
    <property type="match status" value="1"/>
</dbReference>
<dbReference type="CDD" id="cd14275">
    <property type="entry name" value="UBA_EF-Ts"/>
    <property type="match status" value="1"/>
</dbReference>
<dbReference type="SUPFAM" id="SSF46934">
    <property type="entry name" value="UBA-like"/>
    <property type="match status" value="1"/>
</dbReference>
<name>A0A1F6VI36_9BACT</name>
<sequence length="215" mass="23296">MITSDQIKELRDQTGISVMQCKKALTQADGDIKKALAILASENSEIASKKADREVKDGLIVIKTDGKKAIMVGLKCETDFVAKSEDFVNLVNQIAEVAWQEGADKAQAETQELINPVIQKMGENIKLGQVRMVEGANLGVYLHNGKTAALASLSGGSSELSKDLAMHVAAMNPESVQALLEQAFVKNQEITVSKLLEEADPDIKINQVVRYSVLE</sequence>
<evidence type="ECO:0000256" key="4">
    <source>
        <dbReference type="ARBA" id="ARBA00022917"/>
    </source>
</evidence>
<dbReference type="HAMAP" id="MF_00050">
    <property type="entry name" value="EF_Ts"/>
    <property type="match status" value="1"/>
</dbReference>
<evidence type="ECO:0000313" key="8">
    <source>
        <dbReference type="Proteomes" id="UP000178059"/>
    </source>
</evidence>
<dbReference type="InterPro" id="IPR036402">
    <property type="entry name" value="EF-Ts_dimer_sf"/>
</dbReference>
<keyword evidence="3 5" id="KW-0251">Elongation factor</keyword>
<keyword evidence="5" id="KW-0963">Cytoplasm</keyword>
<dbReference type="InterPro" id="IPR014039">
    <property type="entry name" value="Transl_elong_EFTs/EF1B_dimer"/>
</dbReference>
<dbReference type="FunFam" id="1.10.8.10:FF:000001">
    <property type="entry name" value="Elongation factor Ts"/>
    <property type="match status" value="1"/>
</dbReference>
<feature type="domain" description="Translation elongation factor EFTs/EF1B dimerisation" evidence="6">
    <location>
        <begin position="69"/>
        <end position="177"/>
    </location>
</feature>
<dbReference type="PANTHER" id="PTHR11741">
    <property type="entry name" value="ELONGATION FACTOR TS"/>
    <property type="match status" value="1"/>
</dbReference>
<comment type="function">
    <text evidence="5">Associates with the EF-Tu.GDP complex and induces the exchange of GDP to GTP. It remains bound to the aminoacyl-tRNA.EF-Tu.GTP complex up to the GTP hydrolysis stage on the ribosome.</text>
</comment>
<evidence type="ECO:0000313" key="7">
    <source>
        <dbReference type="EMBL" id="OGI69310.1"/>
    </source>
</evidence>
<dbReference type="Pfam" id="PF00889">
    <property type="entry name" value="EF_TS"/>
    <property type="match status" value="1"/>
</dbReference>
<evidence type="ECO:0000256" key="2">
    <source>
        <dbReference type="ARBA" id="ARBA00016956"/>
    </source>
</evidence>
<dbReference type="EMBL" id="MFTT01000028">
    <property type="protein sequence ID" value="OGI69310.1"/>
    <property type="molecule type" value="Genomic_DNA"/>
</dbReference>
<dbReference type="GO" id="GO:0003746">
    <property type="term" value="F:translation elongation factor activity"/>
    <property type="evidence" value="ECO:0007669"/>
    <property type="project" value="UniProtKB-UniRule"/>
</dbReference>
<evidence type="ECO:0000256" key="1">
    <source>
        <dbReference type="ARBA" id="ARBA00005532"/>
    </source>
</evidence>
<dbReference type="GO" id="GO:0005737">
    <property type="term" value="C:cytoplasm"/>
    <property type="evidence" value="ECO:0007669"/>
    <property type="project" value="UniProtKB-SubCell"/>
</dbReference>
<dbReference type="InterPro" id="IPR001816">
    <property type="entry name" value="Transl_elong_EFTs/EF1B"/>
</dbReference>
<reference evidence="7 8" key="1">
    <citation type="journal article" date="2016" name="Nat. Commun.">
        <title>Thousands of microbial genomes shed light on interconnected biogeochemical processes in an aquifer system.</title>
        <authorList>
            <person name="Anantharaman K."/>
            <person name="Brown C.T."/>
            <person name="Hug L.A."/>
            <person name="Sharon I."/>
            <person name="Castelle C.J."/>
            <person name="Probst A.J."/>
            <person name="Thomas B.C."/>
            <person name="Singh A."/>
            <person name="Wilkins M.J."/>
            <person name="Karaoz U."/>
            <person name="Brodie E.L."/>
            <person name="Williams K.H."/>
            <person name="Hubbard S.S."/>
            <person name="Banfield J.F."/>
        </authorList>
    </citation>
    <scope>NUCLEOTIDE SEQUENCE [LARGE SCALE GENOMIC DNA]</scope>
</reference>
<dbReference type="InterPro" id="IPR009060">
    <property type="entry name" value="UBA-like_sf"/>
</dbReference>
<feature type="region of interest" description="Involved in Mg(2+) ion dislocation from EF-Tu" evidence="5">
    <location>
        <begin position="78"/>
        <end position="81"/>
    </location>
</feature>
<dbReference type="NCBIfam" id="TIGR00116">
    <property type="entry name" value="tsf"/>
    <property type="match status" value="1"/>
</dbReference>
<dbReference type="AlphaFoldDB" id="A0A1F6VI36"/>
<dbReference type="STRING" id="1801743.A2824_00930"/>